<feature type="signal peptide" evidence="3">
    <location>
        <begin position="1"/>
        <end position="19"/>
    </location>
</feature>
<reference evidence="6" key="1">
    <citation type="journal article" date="2020" name="Stud. Mycol.">
        <title>101 Dothideomycetes genomes: A test case for predicting lifestyles and emergence of pathogens.</title>
        <authorList>
            <person name="Haridas S."/>
            <person name="Albert R."/>
            <person name="Binder M."/>
            <person name="Bloem J."/>
            <person name="LaButti K."/>
            <person name="Salamov A."/>
            <person name="Andreopoulos B."/>
            <person name="Baker S."/>
            <person name="Barry K."/>
            <person name="Bills G."/>
            <person name="Bluhm B."/>
            <person name="Cannon C."/>
            <person name="Castanera R."/>
            <person name="Culley D."/>
            <person name="Daum C."/>
            <person name="Ezra D."/>
            <person name="Gonzalez J."/>
            <person name="Henrissat B."/>
            <person name="Kuo A."/>
            <person name="Liang C."/>
            <person name="Lipzen A."/>
            <person name="Lutzoni F."/>
            <person name="Magnuson J."/>
            <person name="Mondo S."/>
            <person name="Nolan M."/>
            <person name="Ohm R."/>
            <person name="Pangilinan J."/>
            <person name="Park H.-J."/>
            <person name="Ramirez L."/>
            <person name="Alfaro M."/>
            <person name="Sun H."/>
            <person name="Tritt A."/>
            <person name="Yoshinaga Y."/>
            <person name="Zwiers L.-H."/>
            <person name="Turgeon B."/>
            <person name="Goodwin S."/>
            <person name="Spatafora J."/>
            <person name="Crous P."/>
            <person name="Grigoriev I."/>
        </authorList>
    </citation>
    <scope>NUCLEOTIDE SEQUENCE [LARGE SCALE GENOMIC DNA]</scope>
    <source>
        <strain evidence="6">CECT 20119</strain>
    </source>
</reference>
<dbReference type="GO" id="GO:0016787">
    <property type="term" value="F:hydrolase activity"/>
    <property type="evidence" value="ECO:0007669"/>
    <property type="project" value="UniProtKB-KW"/>
</dbReference>
<feature type="chain" id="PRO_5025480006" evidence="3">
    <location>
        <begin position="20"/>
        <end position="715"/>
    </location>
</feature>
<dbReference type="Gene3D" id="3.40.50.1820">
    <property type="entry name" value="alpha/beta hydrolase"/>
    <property type="match status" value="1"/>
</dbReference>
<evidence type="ECO:0000256" key="3">
    <source>
        <dbReference type="SAM" id="SignalP"/>
    </source>
</evidence>
<name>A0A6A6G8A6_9PEZI</name>
<gene>
    <name evidence="5" type="ORF">BDZ85DRAFT_282956</name>
</gene>
<dbReference type="PROSITE" id="PS00122">
    <property type="entry name" value="CARBOXYLESTERASE_B_1"/>
    <property type="match status" value="1"/>
</dbReference>
<evidence type="ECO:0000313" key="6">
    <source>
        <dbReference type="Proteomes" id="UP000799538"/>
    </source>
</evidence>
<proteinExistence type="inferred from homology"/>
<keyword evidence="3" id="KW-0732">Signal</keyword>
<dbReference type="InterPro" id="IPR029058">
    <property type="entry name" value="AB_hydrolase_fold"/>
</dbReference>
<dbReference type="AlphaFoldDB" id="A0A6A6G8A6"/>
<dbReference type="EMBL" id="ML992509">
    <property type="protein sequence ID" value="KAF2221819.1"/>
    <property type="molecule type" value="Genomic_DNA"/>
</dbReference>
<evidence type="ECO:0000313" key="5">
    <source>
        <dbReference type="EMBL" id="KAF2221819.1"/>
    </source>
</evidence>
<dbReference type="PANTHER" id="PTHR43142">
    <property type="entry name" value="CARBOXYLIC ESTER HYDROLASE"/>
    <property type="match status" value="1"/>
</dbReference>
<comment type="similarity">
    <text evidence="1">Belongs to the type-B carboxylesterase/lipase family.</text>
</comment>
<dbReference type="PANTHER" id="PTHR43142:SF3">
    <property type="entry name" value="PUTATIVE (AFU_ORTHOLOGUE AFUA_3G09070)-RELATED"/>
    <property type="match status" value="1"/>
</dbReference>
<dbReference type="OrthoDB" id="408631at2759"/>
<dbReference type="InterPro" id="IPR019826">
    <property type="entry name" value="Carboxylesterase_B_AS"/>
</dbReference>
<sequence length="715" mass="75502">MGLIAGLAIAAVCAVGIAAHPSSVKPPPPPPSGPSSNLTTSQTSLTFLYNNNLNFTDDANHIGAILLDPLPPPAALSACAVVGETLLTRAALQAHSDDFVSLLSYQAFTGRALSGQSYRIADGTVQVRERRGASSLDFGPAASGPAPLPVLCTQSSNQNMPSNAQATTTNRVTVASGSNTYTGFRNQKSFRFLGIPYANPVGRFEYSALSTASGQAYDATKYGGQCAQPYNAGSIEDCLFLNIQTPFIPKSSGAPKAPNNRLRPVHFYIHGGGFTGGTGSDAGSDGGQLASREDIVVVTINYRLTTLGFLAIPGTDIKGNYGIGDQINALKWVNANIAAFGGDPTKIVINGASAGAGSVRTLLGSPPARGLFRGSIAMSNLGGGQTLRLTGDYSTTYSQYLTIDQSYARAGQQIFQAVGCNQTAIADQIACLKTIPAQTIVNLPTVARYVVQDGTIVNTPRLDVTNSVNGTAHVPTIWGIVADDGASFSTYPTTPVTSELAGLTIGLGISTSYAQSIIDSGLFPYHDTGNITLDSFNVTARVATDKQFRCIDQATVYAGVTTGAFQNSWFYELERAKGGYNPNNVDGSGPVEPGFPYGNPNKPYFRLHGADGPWAFGNLYPLRDADDLYSTQLTVAYFGAFVRGLNPNPDAGYLEVRGYRTVIDGVERSGEWENVKGETGPIKALDVVSRTLDFKDLEQCRFLNYSVSYYLDGGI</sequence>
<accession>A0A6A6G8A6</accession>
<feature type="domain" description="Carboxylesterase type B" evidence="4">
    <location>
        <begin position="188"/>
        <end position="680"/>
    </location>
</feature>
<dbReference type="Proteomes" id="UP000799538">
    <property type="component" value="Unassembled WGS sequence"/>
</dbReference>
<evidence type="ECO:0000256" key="2">
    <source>
        <dbReference type="ARBA" id="ARBA00022801"/>
    </source>
</evidence>
<evidence type="ECO:0000256" key="1">
    <source>
        <dbReference type="ARBA" id="ARBA00005964"/>
    </source>
</evidence>
<protein>
    <submittedName>
        <fullName evidence="5">Carboxylesterase family protein-like protein</fullName>
    </submittedName>
</protein>
<keyword evidence="2" id="KW-0378">Hydrolase</keyword>
<evidence type="ECO:0000259" key="4">
    <source>
        <dbReference type="Pfam" id="PF00135"/>
    </source>
</evidence>
<keyword evidence="6" id="KW-1185">Reference proteome</keyword>
<dbReference type="Pfam" id="PF00135">
    <property type="entry name" value="COesterase"/>
    <property type="match status" value="1"/>
</dbReference>
<dbReference type="SUPFAM" id="SSF53474">
    <property type="entry name" value="alpha/beta-Hydrolases"/>
    <property type="match status" value="1"/>
</dbReference>
<dbReference type="InterPro" id="IPR002018">
    <property type="entry name" value="CarbesteraseB"/>
</dbReference>
<organism evidence="5 6">
    <name type="scientific">Elsinoe ampelina</name>
    <dbReference type="NCBI Taxonomy" id="302913"/>
    <lineage>
        <taxon>Eukaryota</taxon>
        <taxon>Fungi</taxon>
        <taxon>Dikarya</taxon>
        <taxon>Ascomycota</taxon>
        <taxon>Pezizomycotina</taxon>
        <taxon>Dothideomycetes</taxon>
        <taxon>Dothideomycetidae</taxon>
        <taxon>Myriangiales</taxon>
        <taxon>Elsinoaceae</taxon>
        <taxon>Elsinoe</taxon>
    </lineage>
</organism>